<evidence type="ECO:0000313" key="2">
    <source>
        <dbReference type="EMBL" id="CAG7869957.1"/>
    </source>
</evidence>
<dbReference type="EMBL" id="LS974622">
    <property type="protein sequence ID" value="CAG7869957.1"/>
    <property type="molecule type" value="Genomic_DNA"/>
</dbReference>
<name>A0A3P5Z0B5_BRACM</name>
<evidence type="ECO:0000313" key="3">
    <source>
        <dbReference type="EMBL" id="VDC66630.1"/>
    </source>
</evidence>
<proteinExistence type="predicted"/>
<dbReference type="Proteomes" id="UP000694005">
    <property type="component" value="Chromosome A06"/>
</dbReference>
<evidence type="ECO:0000256" key="1">
    <source>
        <dbReference type="SAM" id="MobiDB-lite"/>
    </source>
</evidence>
<gene>
    <name evidence="3" type="ORF">BRAA06T25170Z</name>
    <name evidence="2" type="ORF">BRAPAZ1V2_A06P21970.2</name>
</gene>
<dbReference type="AlphaFoldDB" id="A0A3P5Z0B5"/>
<dbReference type="EMBL" id="LR031569">
    <property type="protein sequence ID" value="VDC66630.1"/>
    <property type="molecule type" value="Genomic_DNA"/>
</dbReference>
<accession>A0A3P5Z0B5</accession>
<organism evidence="3">
    <name type="scientific">Brassica campestris</name>
    <name type="common">Field mustard</name>
    <dbReference type="NCBI Taxonomy" id="3711"/>
    <lineage>
        <taxon>Eukaryota</taxon>
        <taxon>Viridiplantae</taxon>
        <taxon>Streptophyta</taxon>
        <taxon>Embryophyta</taxon>
        <taxon>Tracheophyta</taxon>
        <taxon>Spermatophyta</taxon>
        <taxon>Magnoliopsida</taxon>
        <taxon>eudicotyledons</taxon>
        <taxon>Gunneridae</taxon>
        <taxon>Pentapetalae</taxon>
        <taxon>rosids</taxon>
        <taxon>malvids</taxon>
        <taxon>Brassicales</taxon>
        <taxon>Brassicaceae</taxon>
        <taxon>Brassiceae</taxon>
        <taxon>Brassica</taxon>
    </lineage>
</organism>
<protein>
    <submittedName>
        <fullName evidence="2">Uncharacterized protein</fullName>
    </submittedName>
</protein>
<reference evidence="3" key="1">
    <citation type="submission" date="2018-11" db="EMBL/GenBank/DDBJ databases">
        <authorList>
            <consortium name="Genoscope - CEA"/>
            <person name="William W."/>
        </authorList>
    </citation>
    <scope>NUCLEOTIDE SEQUENCE</scope>
</reference>
<feature type="region of interest" description="Disordered" evidence="1">
    <location>
        <begin position="54"/>
        <end position="76"/>
    </location>
</feature>
<dbReference type="Gramene" id="A06p21970.2_BraZ1">
    <property type="protein sequence ID" value="A06p21970.2_BraZ1.CDS"/>
    <property type="gene ID" value="A06g21970.2_BraZ1"/>
</dbReference>
<sequence>MLLQRLGQPSRTILDWNSLIRWCLDPPQSSSRTLTRLSAQALISIIWSERNNRLHKEPPIQTTTGHSSSSPASSSVQWATVSVVYI</sequence>